<gene>
    <name evidence="2" type="ORF">IM811_012288</name>
</gene>
<dbReference type="AlphaFoldDB" id="A0A8H7TR50"/>
<protein>
    <submittedName>
        <fullName evidence="2">Uncharacterized protein</fullName>
    </submittedName>
</protein>
<organism evidence="2 3">
    <name type="scientific">Bionectria ochroleuca</name>
    <name type="common">Gliocladium roseum</name>
    <dbReference type="NCBI Taxonomy" id="29856"/>
    <lineage>
        <taxon>Eukaryota</taxon>
        <taxon>Fungi</taxon>
        <taxon>Dikarya</taxon>
        <taxon>Ascomycota</taxon>
        <taxon>Pezizomycotina</taxon>
        <taxon>Sordariomycetes</taxon>
        <taxon>Hypocreomycetidae</taxon>
        <taxon>Hypocreales</taxon>
        <taxon>Bionectriaceae</taxon>
        <taxon>Clonostachys</taxon>
    </lineage>
</organism>
<proteinExistence type="predicted"/>
<evidence type="ECO:0000313" key="3">
    <source>
        <dbReference type="Proteomes" id="UP000616885"/>
    </source>
</evidence>
<feature type="region of interest" description="Disordered" evidence="1">
    <location>
        <begin position="1"/>
        <end position="29"/>
    </location>
</feature>
<reference evidence="2" key="1">
    <citation type="submission" date="2020-10" db="EMBL/GenBank/DDBJ databases">
        <title>High-Quality Genome Resource of Clonostachys rosea strain S41 by Oxford Nanopore Long-Read Sequencing.</title>
        <authorList>
            <person name="Wang H."/>
        </authorList>
    </citation>
    <scope>NUCLEOTIDE SEQUENCE</scope>
    <source>
        <strain evidence="2">S41</strain>
    </source>
</reference>
<feature type="compositionally biased region" description="Basic and acidic residues" evidence="1">
    <location>
        <begin position="7"/>
        <end position="17"/>
    </location>
</feature>
<sequence length="126" mass="13955">MGSGDPRPPDGEGENGRHGRQAVKVVSRNPPEFVPREQIRIAHLAIAHLIPTWKRSIISYPTGQGREVHQRCLESMCPNGTSRNWLSGLLAKECRVASRIETPNRRDEDAGHLANKITDSTLVRGS</sequence>
<name>A0A8H7TR50_BIOOC</name>
<dbReference type="EMBL" id="JADCTT010000004">
    <property type="protein sequence ID" value="KAF9753530.1"/>
    <property type="molecule type" value="Genomic_DNA"/>
</dbReference>
<evidence type="ECO:0000256" key="1">
    <source>
        <dbReference type="SAM" id="MobiDB-lite"/>
    </source>
</evidence>
<accession>A0A8H7TR50</accession>
<dbReference type="Proteomes" id="UP000616885">
    <property type="component" value="Unassembled WGS sequence"/>
</dbReference>
<comment type="caution">
    <text evidence="2">The sequence shown here is derived from an EMBL/GenBank/DDBJ whole genome shotgun (WGS) entry which is preliminary data.</text>
</comment>
<evidence type="ECO:0000313" key="2">
    <source>
        <dbReference type="EMBL" id="KAF9753530.1"/>
    </source>
</evidence>